<evidence type="ECO:0000259" key="4">
    <source>
        <dbReference type="Pfam" id="PF07687"/>
    </source>
</evidence>
<dbReference type="PANTHER" id="PTHR43808">
    <property type="entry name" value="ACETYLORNITHINE DEACETYLASE"/>
    <property type="match status" value="1"/>
</dbReference>
<feature type="domain" description="Peptidase M20 dimerisation" evidence="4">
    <location>
        <begin position="175"/>
        <end position="268"/>
    </location>
</feature>
<dbReference type="GO" id="GO:0004180">
    <property type="term" value="F:carboxypeptidase activity"/>
    <property type="evidence" value="ECO:0007669"/>
    <property type="project" value="UniProtKB-KW"/>
</dbReference>
<dbReference type="InterPro" id="IPR011650">
    <property type="entry name" value="Peptidase_M20_dimer"/>
</dbReference>
<dbReference type="SUPFAM" id="SSF53187">
    <property type="entry name" value="Zn-dependent exopeptidases"/>
    <property type="match status" value="1"/>
</dbReference>
<sequence>MVDTTHIRQGARAQSGTMVDRLRQLVHAESPPGAVRRLHACADLLESWISPLLGRPAVRVTRDGLPHLLWQAEDQRVLLLGHYDTVWPEGTTRDWPFALAEHIATGPGVCDMKSGIVQLVTALSLLPDPSRVGVLLTCDEESGSPTSRPLIEQQARRSRAVLVGEPSTETGALKVARKGGSRYEITVRGRAAHAGVEPHRGVNAAVELAHQVLAVRAFAAEGTSVTPTVLSAGSISNQVPESATFCVDVRAWTREELDRVDRQMHALTPQLAEAALVVGGGINRYPLQEAVAMPLLEVARRAGRELGLPPLEAAHAAGASDANFTGSLGVATLDGLGGVGGGSHARSEWVDVSQMPDRAALLAATVAGVLTRQRRGPTPAARGVPARL</sequence>
<keyword evidence="5" id="KW-0121">Carboxypeptidase</keyword>
<evidence type="ECO:0000313" key="6">
    <source>
        <dbReference type="Proteomes" id="UP000199375"/>
    </source>
</evidence>
<protein>
    <submittedName>
        <fullName evidence="5">Glutamate carboxypeptidase</fullName>
    </submittedName>
</protein>
<keyword evidence="5" id="KW-0645">Protease</keyword>
<dbReference type="InterPro" id="IPR017150">
    <property type="entry name" value="Pept_M20_glutamate_carboxypep"/>
</dbReference>
<dbReference type="Gene3D" id="3.30.70.360">
    <property type="match status" value="1"/>
</dbReference>
<reference evidence="5 6" key="1">
    <citation type="submission" date="2016-06" db="EMBL/GenBank/DDBJ databases">
        <authorList>
            <person name="Kjaerup R.B."/>
            <person name="Dalgaard T.S."/>
            <person name="Juul-Madsen H.R."/>
        </authorList>
    </citation>
    <scope>NUCLEOTIDE SEQUENCE [LARGE SCALE GENOMIC DNA]</scope>
    <source>
        <strain evidence="5 6">DSM 45626</strain>
    </source>
</reference>
<dbReference type="Proteomes" id="UP000199375">
    <property type="component" value="Unassembled WGS sequence"/>
</dbReference>
<evidence type="ECO:0000313" key="5">
    <source>
        <dbReference type="EMBL" id="SCF16303.1"/>
    </source>
</evidence>
<gene>
    <name evidence="5" type="ORF">GA0070558_13617</name>
</gene>
<dbReference type="SUPFAM" id="SSF55031">
    <property type="entry name" value="Bacterial exopeptidase dimerisation domain"/>
    <property type="match status" value="1"/>
</dbReference>
<dbReference type="EMBL" id="FMCW01000036">
    <property type="protein sequence ID" value="SCF16303.1"/>
    <property type="molecule type" value="Genomic_DNA"/>
</dbReference>
<dbReference type="InterPro" id="IPR036264">
    <property type="entry name" value="Bact_exopeptidase_dim_dom"/>
</dbReference>
<organism evidence="5 6">
    <name type="scientific">Micromonospora haikouensis</name>
    <dbReference type="NCBI Taxonomy" id="686309"/>
    <lineage>
        <taxon>Bacteria</taxon>
        <taxon>Bacillati</taxon>
        <taxon>Actinomycetota</taxon>
        <taxon>Actinomycetes</taxon>
        <taxon>Micromonosporales</taxon>
        <taxon>Micromonosporaceae</taxon>
        <taxon>Micromonospora</taxon>
    </lineage>
</organism>
<accession>A0A1C4Y6E8</accession>
<dbReference type="Pfam" id="PF01546">
    <property type="entry name" value="Peptidase_M20"/>
    <property type="match status" value="1"/>
</dbReference>
<dbReference type="PIRSF" id="PIRSF037238">
    <property type="entry name" value="Carboxypeptidase_G2"/>
    <property type="match status" value="1"/>
</dbReference>
<dbReference type="AlphaFoldDB" id="A0A1C4Y6E8"/>
<dbReference type="GO" id="GO:0046872">
    <property type="term" value="F:metal ion binding"/>
    <property type="evidence" value="ECO:0007669"/>
    <property type="project" value="UniProtKB-KW"/>
</dbReference>
<dbReference type="PANTHER" id="PTHR43808:SF9">
    <property type="entry name" value="BLL0789 PROTEIN"/>
    <property type="match status" value="1"/>
</dbReference>
<evidence type="ECO:0000256" key="1">
    <source>
        <dbReference type="ARBA" id="ARBA00022723"/>
    </source>
</evidence>
<evidence type="ECO:0000256" key="2">
    <source>
        <dbReference type="ARBA" id="ARBA00022801"/>
    </source>
</evidence>
<feature type="active site" description="Proton acceptor" evidence="3">
    <location>
        <position position="140"/>
    </location>
</feature>
<evidence type="ECO:0000256" key="3">
    <source>
        <dbReference type="PIRSR" id="PIRSR037238-1"/>
    </source>
</evidence>
<dbReference type="RefSeq" id="WP_077940254.1">
    <property type="nucleotide sequence ID" value="NZ_CBDREH010000040.1"/>
</dbReference>
<dbReference type="Pfam" id="PF07687">
    <property type="entry name" value="M20_dimer"/>
    <property type="match status" value="1"/>
</dbReference>
<keyword evidence="2" id="KW-0378">Hydrolase</keyword>
<feature type="active site" evidence="3">
    <location>
        <position position="84"/>
    </location>
</feature>
<proteinExistence type="predicted"/>
<name>A0A1C4Y6E8_9ACTN</name>
<keyword evidence="1" id="KW-0479">Metal-binding</keyword>
<dbReference type="InterPro" id="IPR002933">
    <property type="entry name" value="Peptidase_M20"/>
</dbReference>
<dbReference type="InterPro" id="IPR050072">
    <property type="entry name" value="Peptidase_M20A"/>
</dbReference>
<dbReference type="Gene3D" id="3.40.630.10">
    <property type="entry name" value="Zn peptidases"/>
    <property type="match status" value="1"/>
</dbReference>